<name>A0A699I874_TANCI</name>
<sequence length="129" mass="15228">MRIGKVDFPRFSRVNVEAWIYSRFFNAMFEDPMEEIASLIQDDDLHEYNNAFDTLLNKGQLPQKRGLRFQGGSLVRNWNLNGRKENVFGAPKNLYRVINAPRNQLFIIEVEDEDEAYEENKEDEDKKLP</sequence>
<proteinExistence type="predicted"/>
<accession>A0A699I874</accession>
<reference evidence="1" key="1">
    <citation type="journal article" date="2019" name="Sci. Rep.">
        <title>Draft genome of Tanacetum cinerariifolium, the natural source of mosquito coil.</title>
        <authorList>
            <person name="Yamashiro T."/>
            <person name="Shiraishi A."/>
            <person name="Satake H."/>
            <person name="Nakayama K."/>
        </authorList>
    </citation>
    <scope>NUCLEOTIDE SEQUENCE</scope>
</reference>
<protein>
    <submittedName>
        <fullName evidence="1">Uncharacterized protein</fullName>
    </submittedName>
</protein>
<gene>
    <name evidence="1" type="ORF">Tci_478424</name>
</gene>
<evidence type="ECO:0000313" key="1">
    <source>
        <dbReference type="EMBL" id="GEZ06451.1"/>
    </source>
</evidence>
<dbReference type="AlphaFoldDB" id="A0A699I874"/>
<dbReference type="EMBL" id="BKCJ010237176">
    <property type="protein sequence ID" value="GEZ06451.1"/>
    <property type="molecule type" value="Genomic_DNA"/>
</dbReference>
<organism evidence="1">
    <name type="scientific">Tanacetum cinerariifolium</name>
    <name type="common">Dalmatian daisy</name>
    <name type="synonym">Chrysanthemum cinerariifolium</name>
    <dbReference type="NCBI Taxonomy" id="118510"/>
    <lineage>
        <taxon>Eukaryota</taxon>
        <taxon>Viridiplantae</taxon>
        <taxon>Streptophyta</taxon>
        <taxon>Embryophyta</taxon>
        <taxon>Tracheophyta</taxon>
        <taxon>Spermatophyta</taxon>
        <taxon>Magnoliopsida</taxon>
        <taxon>eudicotyledons</taxon>
        <taxon>Gunneridae</taxon>
        <taxon>Pentapetalae</taxon>
        <taxon>asterids</taxon>
        <taxon>campanulids</taxon>
        <taxon>Asterales</taxon>
        <taxon>Asteraceae</taxon>
        <taxon>Asteroideae</taxon>
        <taxon>Anthemideae</taxon>
        <taxon>Anthemidinae</taxon>
        <taxon>Tanacetum</taxon>
    </lineage>
</organism>
<comment type="caution">
    <text evidence="1">The sequence shown here is derived from an EMBL/GenBank/DDBJ whole genome shotgun (WGS) entry which is preliminary data.</text>
</comment>